<keyword evidence="2" id="KW-1185">Reference proteome</keyword>
<dbReference type="AlphaFoldDB" id="A0A7G5DTW5"/>
<evidence type="ECO:0000313" key="1">
    <source>
        <dbReference type="EMBL" id="QMV65190.1"/>
    </source>
</evidence>
<dbReference type="EMBL" id="CP059139">
    <property type="protein sequence ID" value="QMV65190.1"/>
    <property type="molecule type" value="Genomic_DNA"/>
</dbReference>
<organism evidence="1 2">
    <name type="scientific">Pseudomonas berkeleyensis</name>
    <dbReference type="NCBI Taxonomy" id="2726956"/>
    <lineage>
        <taxon>Bacteria</taxon>
        <taxon>Pseudomonadati</taxon>
        <taxon>Pseudomonadota</taxon>
        <taxon>Gammaproteobacteria</taxon>
        <taxon>Pseudomonadales</taxon>
        <taxon>Pseudomonadaceae</taxon>
        <taxon>Pseudomonas</taxon>
    </lineage>
</organism>
<accession>A0A7G5DTW5</accession>
<reference evidence="1 2" key="1">
    <citation type="journal article" date="2020" name="G3 (Bethesda)">
        <title>CeMbio - The Caenorhabditis elegans Microbiome Resource.</title>
        <authorList>
            <person name="Dirksen P."/>
            <person name="Assie A."/>
            <person name="Zimmermann J."/>
            <person name="Zhang F."/>
            <person name="Tietje A.M."/>
            <person name="Marsh S.A."/>
            <person name="Felix M.A."/>
            <person name="Shapira M."/>
            <person name="Kaleta C."/>
            <person name="Schulenburg H."/>
            <person name="Samuel B."/>
        </authorList>
    </citation>
    <scope>NUCLEOTIDE SEQUENCE [LARGE SCALE GENOMIC DNA]</scope>
    <source>
        <strain evidence="1 2">MSPm1</strain>
    </source>
</reference>
<name>A0A7G5DTW5_9PSED</name>
<proteinExistence type="predicted"/>
<gene>
    <name evidence="1" type="ORF">HS968_09050</name>
</gene>
<dbReference type="RefSeq" id="WP_182371041.1">
    <property type="nucleotide sequence ID" value="NZ_CP059139.1"/>
</dbReference>
<dbReference type="Proteomes" id="UP000515276">
    <property type="component" value="Chromosome"/>
</dbReference>
<sequence>MKSWMLDGDVLEAVLVTHVRQMSPEQYLEFTESHSDEVKNVRFVPPRIGSEGFGVFEVETRTPQYEVCLP</sequence>
<evidence type="ECO:0000313" key="2">
    <source>
        <dbReference type="Proteomes" id="UP000515276"/>
    </source>
</evidence>
<protein>
    <submittedName>
        <fullName evidence="1">Uncharacterized protein</fullName>
    </submittedName>
</protein>